<protein>
    <recommendedName>
        <fullName evidence="4">Membrane-associated oxidoreductase</fullName>
    </recommendedName>
</protein>
<sequence>MAVPHGRSLADFLPLKPAEQLLLKHAALGGMTVISTQRPTDATPSNTVRAGFLRFLILGGDDLNPVHELGVMLKGAFIEGDLELRETQINASITLTHCDLQNLSLRGASVRGTINLAYSHCKSLKANLMTVSGAMYLDHLKSRESMSLQKSKIGAALLLRGTNLNGQGGYALVADGLVAHSVHFEEKFIALGEVCLNGAVIKGQLNCRDCSFKATDASALSADGITVQGNVFLTTGFHSQGPVRLSGARIRGQLSLKEARFERKDKDENSKTLIAQSAHVEGVLIMTNLALPLDNATLSSSHVGTLHDDASTWGKEIGLNGFTYDFLTTEAPLRAQERIDWLDRQIPANTRADGLKGSASKFRPQPWRHLQHVLEEMGHAEEAREVGITFEKRLRKIGLIGQAPAGIPRGLKWLYRLPALGLHSLYGLFTGFGYRPMRLLAWFFGTWLVCTSVYWYAAIEHKVFAPSNPLVFQNETYASCTAEYGEAWKQQHPKQDLPSDIGNWYTCKALRGEYTGFSPGAYSLDILLSLVDLQQEKDWGPITPTPFPSYWDELKNLEWGHGIRLLIWLETLIGWGISLLLVAIVSGLTRRKE</sequence>
<feature type="transmembrane region" description="Helical" evidence="1">
    <location>
        <begin position="413"/>
        <end position="432"/>
    </location>
</feature>
<dbReference type="EMBL" id="VWPC01000018">
    <property type="protein sequence ID" value="KAA5840301.1"/>
    <property type="molecule type" value="Genomic_DNA"/>
</dbReference>
<reference evidence="2 3" key="1">
    <citation type="submission" date="2019-09" db="EMBL/GenBank/DDBJ databases">
        <authorList>
            <person name="Vacheron J."/>
            <person name="Dubost A."/>
            <person name="Prigent-Combaret C."/>
            <person name="Muller D."/>
        </authorList>
    </citation>
    <scope>NUCLEOTIDE SEQUENCE [LARGE SCALE GENOMIC DNA]</scope>
    <source>
        <strain evidence="2 3">JV497</strain>
    </source>
</reference>
<dbReference type="RefSeq" id="WP_150052080.1">
    <property type="nucleotide sequence ID" value="NZ_VWPC01000018.1"/>
</dbReference>
<comment type="caution">
    <text evidence="2">The sequence shown here is derived from an EMBL/GenBank/DDBJ whole genome shotgun (WGS) entry which is preliminary data.</text>
</comment>
<accession>A0AB34C527</accession>
<dbReference type="AlphaFoldDB" id="A0AB34C527"/>
<organism evidence="2 3">
    <name type="scientific">Pseudomonas chlororaphis</name>
    <dbReference type="NCBI Taxonomy" id="587753"/>
    <lineage>
        <taxon>Bacteria</taxon>
        <taxon>Pseudomonadati</taxon>
        <taxon>Pseudomonadota</taxon>
        <taxon>Gammaproteobacteria</taxon>
        <taxon>Pseudomonadales</taxon>
        <taxon>Pseudomonadaceae</taxon>
        <taxon>Pseudomonas</taxon>
    </lineage>
</organism>
<evidence type="ECO:0000313" key="2">
    <source>
        <dbReference type="EMBL" id="KAA5840301.1"/>
    </source>
</evidence>
<name>A0AB34C527_9PSED</name>
<keyword evidence="1" id="KW-0812">Transmembrane</keyword>
<keyword evidence="1" id="KW-1133">Transmembrane helix</keyword>
<evidence type="ECO:0008006" key="4">
    <source>
        <dbReference type="Google" id="ProtNLM"/>
    </source>
</evidence>
<proteinExistence type="predicted"/>
<feature type="transmembrane region" description="Helical" evidence="1">
    <location>
        <begin position="565"/>
        <end position="588"/>
    </location>
</feature>
<keyword evidence="1" id="KW-0472">Membrane</keyword>
<feature type="transmembrane region" description="Helical" evidence="1">
    <location>
        <begin position="439"/>
        <end position="457"/>
    </location>
</feature>
<evidence type="ECO:0000256" key="1">
    <source>
        <dbReference type="SAM" id="Phobius"/>
    </source>
</evidence>
<dbReference type="Proteomes" id="UP000323924">
    <property type="component" value="Unassembled WGS sequence"/>
</dbReference>
<evidence type="ECO:0000313" key="3">
    <source>
        <dbReference type="Proteomes" id="UP000323924"/>
    </source>
</evidence>
<gene>
    <name evidence="2" type="ORF">F2A38_17950</name>
</gene>